<accession>A0ABZ1IVN0</accession>
<sequence length="90" mass="9397">MAQAVNVTGNREMEIRGGITAGPLSILVNCQGRGTLTVSVEPVGLSFPLECVEGEVSSTFNQLSLKRARDHGTVSVSAPSGVRWALTAGR</sequence>
<keyword evidence="2" id="KW-1185">Reference proteome</keyword>
<dbReference type="Proteomes" id="UP001622690">
    <property type="component" value="Chromosome"/>
</dbReference>
<evidence type="ECO:0000313" key="1">
    <source>
        <dbReference type="EMBL" id="WTO84054.1"/>
    </source>
</evidence>
<evidence type="ECO:0008006" key="3">
    <source>
        <dbReference type="Google" id="ProtNLM"/>
    </source>
</evidence>
<dbReference type="EMBL" id="CP108125">
    <property type="protein sequence ID" value="WTO84054.1"/>
    <property type="molecule type" value="Genomic_DNA"/>
</dbReference>
<protein>
    <recommendedName>
        <fullName evidence="3">Adhesin domain-containing protein</fullName>
    </recommendedName>
</protein>
<dbReference type="RefSeq" id="WP_308293738.1">
    <property type="nucleotide sequence ID" value="NZ_CP108125.1"/>
</dbReference>
<proteinExistence type="predicted"/>
<evidence type="ECO:0000313" key="2">
    <source>
        <dbReference type="Proteomes" id="UP001622690"/>
    </source>
</evidence>
<gene>
    <name evidence="1" type="ORF">OHU27_17175</name>
</gene>
<organism evidence="1 2">
    <name type="scientific">Streptomyces nigra</name>
    <dbReference type="NCBI Taxonomy" id="1827580"/>
    <lineage>
        <taxon>Bacteria</taxon>
        <taxon>Bacillati</taxon>
        <taxon>Actinomycetota</taxon>
        <taxon>Actinomycetes</taxon>
        <taxon>Kitasatosporales</taxon>
        <taxon>Streptomycetaceae</taxon>
        <taxon>Streptomyces</taxon>
    </lineage>
</organism>
<reference evidence="1 2" key="1">
    <citation type="submission" date="2022-10" db="EMBL/GenBank/DDBJ databases">
        <title>The complete genomes of actinobacterial strains from the NBC collection.</title>
        <authorList>
            <person name="Joergensen T.S."/>
            <person name="Alvarez Arevalo M."/>
            <person name="Sterndorff E.B."/>
            <person name="Faurdal D."/>
            <person name="Vuksanovic O."/>
            <person name="Mourched A.-S."/>
            <person name="Charusanti P."/>
            <person name="Shaw S."/>
            <person name="Blin K."/>
            <person name="Weber T."/>
        </authorList>
    </citation>
    <scope>NUCLEOTIDE SEQUENCE [LARGE SCALE GENOMIC DNA]</scope>
    <source>
        <strain evidence="1 2">NBC_00206</strain>
    </source>
</reference>
<name>A0ABZ1IVN0_9ACTN</name>